<evidence type="ECO:0000313" key="1">
    <source>
        <dbReference type="EMBL" id="KCB26176.1"/>
    </source>
</evidence>
<dbReference type="Proteomes" id="UP000025748">
    <property type="component" value="Unassembled WGS sequence"/>
</dbReference>
<reference evidence="1 2" key="1">
    <citation type="submission" date="2014-03" db="EMBL/GenBank/DDBJ databases">
        <title>Genome sequence of Bordetella hinzii.</title>
        <authorList>
            <person name="Register K."/>
            <person name="Harvill E."/>
            <person name="Goodfield L.L."/>
            <person name="Ivanov Y.V."/>
            <person name="Meyer J.A."/>
            <person name="Muse S.J."/>
            <person name="Jacobs N."/>
            <person name="Bendor L."/>
            <person name="Smallridge W.E."/>
            <person name="Brinkac L.M."/>
            <person name="Sanka R."/>
            <person name="Kim M."/>
            <person name="Losada L."/>
        </authorList>
    </citation>
    <scope>NUCLEOTIDE SEQUENCE [LARGE SCALE GENOMIC DNA]</scope>
    <source>
        <strain evidence="1 2">OH87 BAL007II</strain>
    </source>
</reference>
<accession>A0ABR4R6V6</accession>
<organism evidence="1 2">
    <name type="scientific">Bordetella hinzii OH87 BAL007II</name>
    <dbReference type="NCBI Taxonomy" id="1331262"/>
    <lineage>
        <taxon>Bacteria</taxon>
        <taxon>Pseudomonadati</taxon>
        <taxon>Pseudomonadota</taxon>
        <taxon>Betaproteobacteria</taxon>
        <taxon>Burkholderiales</taxon>
        <taxon>Alcaligenaceae</taxon>
        <taxon>Bordetella</taxon>
    </lineage>
</organism>
<name>A0ABR4R6V6_9BORD</name>
<evidence type="ECO:0000313" key="2">
    <source>
        <dbReference type="Proteomes" id="UP000025748"/>
    </source>
</evidence>
<gene>
    <name evidence="1" type="ORF">L544_3241</name>
</gene>
<sequence>MTQEFRDTVRKVLEENSENVGKWLTQVAEGSGDPSKADPGKALDLLAKLAEFAAPKLARTEVTGAGGGPVIVQATSHDEAL</sequence>
<proteinExistence type="predicted"/>
<comment type="caution">
    <text evidence="1">The sequence shown here is derived from an EMBL/GenBank/DDBJ whole genome shotgun (WGS) entry which is preliminary data.</text>
</comment>
<dbReference type="EMBL" id="JHEM01000002">
    <property type="protein sequence ID" value="KCB26176.1"/>
    <property type="molecule type" value="Genomic_DNA"/>
</dbReference>
<protein>
    <submittedName>
        <fullName evidence="1">Uncharacterized protein</fullName>
    </submittedName>
</protein>
<keyword evidence="2" id="KW-1185">Reference proteome</keyword>